<dbReference type="HOGENOM" id="CLU_011226_4_3_1"/>
<feature type="domain" description="GST N-terminal" evidence="1">
    <location>
        <begin position="19"/>
        <end position="96"/>
    </location>
</feature>
<gene>
    <name evidence="3" type="ORF">SETTUDRAFT_23526</name>
</gene>
<protein>
    <submittedName>
        <fullName evidence="3">Uncharacterized protein</fullName>
    </submittedName>
</protein>
<proteinExistence type="predicted"/>
<reference evidence="3 4" key="2">
    <citation type="journal article" date="2013" name="PLoS Genet.">
        <title>Comparative genome structure, secondary metabolite, and effector coding capacity across Cochliobolus pathogens.</title>
        <authorList>
            <person name="Condon B.J."/>
            <person name="Leng Y."/>
            <person name="Wu D."/>
            <person name="Bushley K.E."/>
            <person name="Ohm R.A."/>
            <person name="Otillar R."/>
            <person name="Martin J."/>
            <person name="Schackwitz W."/>
            <person name="Grimwood J."/>
            <person name="MohdZainudin N."/>
            <person name="Xue C."/>
            <person name="Wang R."/>
            <person name="Manning V.A."/>
            <person name="Dhillon B."/>
            <person name="Tu Z.J."/>
            <person name="Steffenson B.J."/>
            <person name="Salamov A."/>
            <person name="Sun H."/>
            <person name="Lowry S."/>
            <person name="LaButti K."/>
            <person name="Han J."/>
            <person name="Copeland A."/>
            <person name="Lindquist E."/>
            <person name="Barry K."/>
            <person name="Schmutz J."/>
            <person name="Baker S.E."/>
            <person name="Ciuffetti L.M."/>
            <person name="Grigoriev I.V."/>
            <person name="Zhong S."/>
            <person name="Turgeon B.G."/>
        </authorList>
    </citation>
    <scope>NUCLEOTIDE SEQUENCE [LARGE SCALE GENOMIC DNA]</scope>
    <source>
        <strain evidence="4">28A</strain>
    </source>
</reference>
<dbReference type="Proteomes" id="UP000016935">
    <property type="component" value="Unassembled WGS sequence"/>
</dbReference>
<evidence type="ECO:0000313" key="3">
    <source>
        <dbReference type="EMBL" id="EOA82282.1"/>
    </source>
</evidence>
<dbReference type="Gene3D" id="3.40.30.10">
    <property type="entry name" value="Glutaredoxin"/>
    <property type="match status" value="1"/>
</dbReference>
<sequence>MSSNKVVLYDLPSKQGVSWSLNPWKTRMVLNFKKIDYETDWVEYPDLAPRWKALGIPPNDKNDPGYFADYSSPVIRYADGSYQMDSWLIAHALEKQYPTPSLHLDDPVVLQIRDHVAAMTKPLVPLAISQVPVVLLNKPSADFFYETREKAFGKPLEQVRSEADEEKCWEEAAAAAKVTGDLLRKNGGPFFLGETVSYADFIFVSMVHFLRCIDEKIFQRYVALDETFPKVYAACEQWLGKKD</sequence>
<dbReference type="Pfam" id="PF13409">
    <property type="entry name" value="GST_N_2"/>
    <property type="match status" value="1"/>
</dbReference>
<dbReference type="Pfam" id="PF22041">
    <property type="entry name" value="GST_C_7"/>
    <property type="match status" value="1"/>
</dbReference>
<dbReference type="SUPFAM" id="SSF52833">
    <property type="entry name" value="Thioredoxin-like"/>
    <property type="match status" value="1"/>
</dbReference>
<evidence type="ECO:0000259" key="2">
    <source>
        <dbReference type="Pfam" id="PF22041"/>
    </source>
</evidence>
<dbReference type="OrthoDB" id="4951845at2759"/>
<dbReference type="RefSeq" id="XP_008030081.1">
    <property type="nucleotide sequence ID" value="XM_008031890.1"/>
</dbReference>
<name>R0K1I1_EXST2</name>
<dbReference type="SUPFAM" id="SSF47616">
    <property type="entry name" value="GST C-terminal domain-like"/>
    <property type="match status" value="1"/>
</dbReference>
<dbReference type="GeneID" id="19402686"/>
<dbReference type="Gene3D" id="1.20.1050.10">
    <property type="match status" value="1"/>
</dbReference>
<dbReference type="EMBL" id="KB908855">
    <property type="protein sequence ID" value="EOA82282.1"/>
    <property type="molecule type" value="Genomic_DNA"/>
</dbReference>
<accession>R0K1I1</accession>
<evidence type="ECO:0000259" key="1">
    <source>
        <dbReference type="Pfam" id="PF13409"/>
    </source>
</evidence>
<dbReference type="InterPro" id="IPR036249">
    <property type="entry name" value="Thioredoxin-like_sf"/>
</dbReference>
<organism evidence="3 4">
    <name type="scientific">Exserohilum turcicum (strain 28A)</name>
    <name type="common">Northern leaf blight fungus</name>
    <name type="synonym">Setosphaeria turcica</name>
    <dbReference type="NCBI Taxonomy" id="671987"/>
    <lineage>
        <taxon>Eukaryota</taxon>
        <taxon>Fungi</taxon>
        <taxon>Dikarya</taxon>
        <taxon>Ascomycota</taxon>
        <taxon>Pezizomycotina</taxon>
        <taxon>Dothideomycetes</taxon>
        <taxon>Pleosporomycetidae</taxon>
        <taxon>Pleosporales</taxon>
        <taxon>Pleosporineae</taxon>
        <taxon>Pleosporaceae</taxon>
        <taxon>Exserohilum</taxon>
    </lineage>
</organism>
<dbReference type="AlphaFoldDB" id="R0K1I1"/>
<keyword evidence="4" id="KW-1185">Reference proteome</keyword>
<reference evidence="3 4" key="1">
    <citation type="journal article" date="2012" name="PLoS Pathog.">
        <title>Diverse lifestyles and strategies of plant pathogenesis encoded in the genomes of eighteen Dothideomycetes fungi.</title>
        <authorList>
            <person name="Ohm R.A."/>
            <person name="Feau N."/>
            <person name="Henrissat B."/>
            <person name="Schoch C.L."/>
            <person name="Horwitz B.A."/>
            <person name="Barry K.W."/>
            <person name="Condon B.J."/>
            <person name="Copeland A.C."/>
            <person name="Dhillon B."/>
            <person name="Glaser F."/>
            <person name="Hesse C.N."/>
            <person name="Kosti I."/>
            <person name="LaButti K."/>
            <person name="Lindquist E.A."/>
            <person name="Lucas S."/>
            <person name="Salamov A.A."/>
            <person name="Bradshaw R.E."/>
            <person name="Ciuffetti L."/>
            <person name="Hamelin R.C."/>
            <person name="Kema G.H.J."/>
            <person name="Lawrence C."/>
            <person name="Scott J.A."/>
            <person name="Spatafora J.W."/>
            <person name="Turgeon B.G."/>
            <person name="de Wit P.J.G.M."/>
            <person name="Zhong S."/>
            <person name="Goodwin S.B."/>
            <person name="Grigoriev I.V."/>
        </authorList>
    </citation>
    <scope>NUCLEOTIDE SEQUENCE [LARGE SCALE GENOMIC DNA]</scope>
    <source>
        <strain evidence="4">28A</strain>
    </source>
</reference>
<dbReference type="InterPro" id="IPR054416">
    <property type="entry name" value="GST_UstS-like_C"/>
</dbReference>
<dbReference type="eggNOG" id="ENOG502QQN3">
    <property type="taxonomic scope" value="Eukaryota"/>
</dbReference>
<dbReference type="InterPro" id="IPR036282">
    <property type="entry name" value="Glutathione-S-Trfase_C_sf"/>
</dbReference>
<evidence type="ECO:0000313" key="4">
    <source>
        <dbReference type="Proteomes" id="UP000016935"/>
    </source>
</evidence>
<dbReference type="InterPro" id="IPR004045">
    <property type="entry name" value="Glutathione_S-Trfase_N"/>
</dbReference>
<feature type="domain" description="Glutathione S-transferase UstS-like C-terminal" evidence="2">
    <location>
        <begin position="118"/>
        <end position="216"/>
    </location>
</feature>
<dbReference type="STRING" id="671987.R0K1I1"/>